<dbReference type="Pfam" id="PF13639">
    <property type="entry name" value="zf-RING_2"/>
    <property type="match status" value="1"/>
</dbReference>
<dbReference type="PROSITE" id="PS50089">
    <property type="entry name" value="ZF_RING_2"/>
    <property type="match status" value="1"/>
</dbReference>
<keyword evidence="1" id="KW-0863">Zinc-finger</keyword>
<dbReference type="Gene3D" id="3.30.40.10">
    <property type="entry name" value="Zinc/RING finger domain, C3HC4 (zinc finger)"/>
    <property type="match status" value="1"/>
</dbReference>
<evidence type="ECO:0000256" key="2">
    <source>
        <dbReference type="SAM" id="MobiDB-lite"/>
    </source>
</evidence>
<keyword evidence="1" id="KW-0479">Metal-binding</keyword>
<evidence type="ECO:0000256" key="1">
    <source>
        <dbReference type="PROSITE-ProRule" id="PRU00175"/>
    </source>
</evidence>
<organism evidence="4 5">
    <name type="scientific">Passalora fulva</name>
    <name type="common">Tomato leaf mold</name>
    <name type="synonym">Cladosporium fulvum</name>
    <dbReference type="NCBI Taxonomy" id="5499"/>
    <lineage>
        <taxon>Eukaryota</taxon>
        <taxon>Fungi</taxon>
        <taxon>Dikarya</taxon>
        <taxon>Ascomycota</taxon>
        <taxon>Pezizomycotina</taxon>
        <taxon>Dothideomycetes</taxon>
        <taxon>Dothideomycetidae</taxon>
        <taxon>Mycosphaerellales</taxon>
        <taxon>Mycosphaerellaceae</taxon>
        <taxon>Fulvia</taxon>
    </lineage>
</organism>
<dbReference type="GO" id="GO:0005737">
    <property type="term" value="C:cytoplasm"/>
    <property type="evidence" value="ECO:0007669"/>
    <property type="project" value="TreeGrafter"/>
</dbReference>
<dbReference type="GO" id="GO:0008270">
    <property type="term" value="F:zinc ion binding"/>
    <property type="evidence" value="ECO:0007669"/>
    <property type="project" value="UniProtKB-KW"/>
</dbReference>
<dbReference type="GeneID" id="71980083"/>
<evidence type="ECO:0000313" key="5">
    <source>
        <dbReference type="Proteomes" id="UP000756132"/>
    </source>
</evidence>
<dbReference type="InterPro" id="IPR001841">
    <property type="entry name" value="Znf_RING"/>
</dbReference>
<name>A0A9Q8L8M5_PASFU</name>
<dbReference type="SMART" id="SM00184">
    <property type="entry name" value="RING"/>
    <property type="match status" value="1"/>
</dbReference>
<dbReference type="KEGG" id="ffu:CLAFUR5_00205"/>
<dbReference type="InterPro" id="IPR051826">
    <property type="entry name" value="E3_ubiquitin-ligase_domain"/>
</dbReference>
<reference evidence="4" key="1">
    <citation type="submission" date="2021-12" db="EMBL/GenBank/DDBJ databases">
        <authorList>
            <person name="Zaccaron A."/>
            <person name="Stergiopoulos I."/>
        </authorList>
    </citation>
    <scope>NUCLEOTIDE SEQUENCE</scope>
    <source>
        <strain evidence="4">Race5_Kim</strain>
    </source>
</reference>
<proteinExistence type="predicted"/>
<feature type="compositionally biased region" description="Basic and acidic residues" evidence="2">
    <location>
        <begin position="1"/>
        <end position="10"/>
    </location>
</feature>
<reference evidence="4" key="2">
    <citation type="journal article" date="2022" name="Microb. Genom.">
        <title>A chromosome-scale genome assembly of the tomato pathogen Cladosporium fulvum reveals a compartmentalized genome architecture and the presence of a dispensable chromosome.</title>
        <authorList>
            <person name="Zaccaron A.Z."/>
            <person name="Chen L.H."/>
            <person name="Samaras A."/>
            <person name="Stergiopoulos I."/>
        </authorList>
    </citation>
    <scope>NUCLEOTIDE SEQUENCE</scope>
    <source>
        <strain evidence="4">Race5_Kim</strain>
    </source>
</reference>
<sequence length="200" mass="22924">MSSYEVEHNVPQDQQQPQPRRRPDLSTFFTQLGQIDTTGNRQPQNANSVPLPSDVSAALRELANAFAMMRGDSDAPTDGDNNDRLLDRLIRELRDSAEHPPTEVEGVSDEFVEQLERIPKKSLKKTDDCNICLNAFLDDDYPLVVRLPCGGRHVYDLECIQPWLKTKGTCPLCRQDFRKRKEPVVKKVEDEEEEYDDMYA</sequence>
<dbReference type="AlphaFoldDB" id="A0A9Q8L8M5"/>
<dbReference type="PANTHER" id="PTHR22765:SF416">
    <property type="entry name" value="E3 UBIQUITIN-PROTEIN LIGASE GODZILLA"/>
    <property type="match status" value="1"/>
</dbReference>
<dbReference type="EMBL" id="CP090163">
    <property type="protein sequence ID" value="UJO12920.1"/>
    <property type="molecule type" value="Genomic_DNA"/>
</dbReference>
<gene>
    <name evidence="4" type="ORF">CLAFUR5_00205</name>
</gene>
<dbReference type="RefSeq" id="XP_047757286.1">
    <property type="nucleotide sequence ID" value="XM_047899353.1"/>
</dbReference>
<protein>
    <recommendedName>
        <fullName evidence="3">RING-type domain-containing protein</fullName>
    </recommendedName>
</protein>
<keyword evidence="5" id="KW-1185">Reference proteome</keyword>
<keyword evidence="1" id="KW-0862">Zinc</keyword>
<dbReference type="Proteomes" id="UP000756132">
    <property type="component" value="Chromosome 1"/>
</dbReference>
<dbReference type="GO" id="GO:0006511">
    <property type="term" value="P:ubiquitin-dependent protein catabolic process"/>
    <property type="evidence" value="ECO:0007669"/>
    <property type="project" value="TreeGrafter"/>
</dbReference>
<dbReference type="PANTHER" id="PTHR22765">
    <property type="entry name" value="RING FINGER AND PROTEASE ASSOCIATED DOMAIN-CONTAINING"/>
    <property type="match status" value="1"/>
</dbReference>
<dbReference type="GO" id="GO:0061630">
    <property type="term" value="F:ubiquitin protein ligase activity"/>
    <property type="evidence" value="ECO:0007669"/>
    <property type="project" value="TreeGrafter"/>
</dbReference>
<evidence type="ECO:0000313" key="4">
    <source>
        <dbReference type="EMBL" id="UJO12920.1"/>
    </source>
</evidence>
<dbReference type="InterPro" id="IPR013083">
    <property type="entry name" value="Znf_RING/FYVE/PHD"/>
</dbReference>
<accession>A0A9Q8L8M5</accession>
<feature type="domain" description="RING-type" evidence="3">
    <location>
        <begin position="129"/>
        <end position="174"/>
    </location>
</feature>
<dbReference type="OrthoDB" id="8062037at2759"/>
<feature type="region of interest" description="Disordered" evidence="2">
    <location>
        <begin position="1"/>
        <end position="30"/>
    </location>
</feature>
<evidence type="ECO:0000259" key="3">
    <source>
        <dbReference type="PROSITE" id="PS50089"/>
    </source>
</evidence>
<dbReference type="SUPFAM" id="SSF57850">
    <property type="entry name" value="RING/U-box"/>
    <property type="match status" value="1"/>
</dbReference>